<dbReference type="Gene3D" id="2.40.10.350">
    <property type="entry name" value="Rod shape-determining protein MreC, domain 2"/>
    <property type="match status" value="1"/>
</dbReference>
<evidence type="ECO:0000256" key="4">
    <source>
        <dbReference type="ARBA" id="ARBA00032089"/>
    </source>
</evidence>
<reference evidence="8" key="1">
    <citation type="submission" date="2020-10" db="EMBL/GenBank/DDBJ databases">
        <authorList>
            <person name="Gilroy R."/>
        </authorList>
    </citation>
    <scope>NUCLEOTIDE SEQUENCE</scope>
    <source>
        <strain evidence="8">ChiSjej1B19-7085</strain>
    </source>
</reference>
<dbReference type="InterPro" id="IPR042177">
    <property type="entry name" value="Cell/Rod_1"/>
</dbReference>
<dbReference type="AlphaFoldDB" id="A0A9D1J0L6"/>
<dbReference type="Gene3D" id="2.40.10.340">
    <property type="entry name" value="Rod shape-determining protein MreC, domain 1"/>
    <property type="match status" value="1"/>
</dbReference>
<evidence type="ECO:0000256" key="5">
    <source>
        <dbReference type="PIRNR" id="PIRNR038471"/>
    </source>
</evidence>
<reference evidence="8" key="2">
    <citation type="journal article" date="2021" name="PeerJ">
        <title>Extensive microbial diversity within the chicken gut microbiome revealed by metagenomics and culture.</title>
        <authorList>
            <person name="Gilroy R."/>
            <person name="Ravi A."/>
            <person name="Getino M."/>
            <person name="Pursley I."/>
            <person name="Horton D.L."/>
            <person name="Alikhan N.F."/>
            <person name="Baker D."/>
            <person name="Gharbi K."/>
            <person name="Hall N."/>
            <person name="Watson M."/>
            <person name="Adriaenssens E.M."/>
            <person name="Foster-Nyarko E."/>
            <person name="Jarju S."/>
            <person name="Secka A."/>
            <person name="Antonio M."/>
            <person name="Oren A."/>
            <person name="Chaudhuri R.R."/>
            <person name="La Ragione R."/>
            <person name="Hildebrand F."/>
            <person name="Pallen M.J."/>
        </authorList>
    </citation>
    <scope>NUCLEOTIDE SEQUENCE</scope>
    <source>
        <strain evidence="8">ChiSjej1B19-7085</strain>
    </source>
</reference>
<comment type="caution">
    <text evidence="8">The sequence shown here is derived from an EMBL/GenBank/DDBJ whole genome shotgun (WGS) entry which is preliminary data.</text>
</comment>
<name>A0A9D1J0L6_9FIRM</name>
<dbReference type="PIRSF" id="PIRSF038471">
    <property type="entry name" value="MreC"/>
    <property type="match status" value="1"/>
</dbReference>
<dbReference type="EMBL" id="DVHF01000034">
    <property type="protein sequence ID" value="HIR56542.1"/>
    <property type="molecule type" value="Genomic_DNA"/>
</dbReference>
<dbReference type="PANTHER" id="PTHR34138">
    <property type="entry name" value="CELL SHAPE-DETERMINING PROTEIN MREC"/>
    <property type="match status" value="1"/>
</dbReference>
<proteinExistence type="inferred from homology"/>
<evidence type="ECO:0000259" key="7">
    <source>
        <dbReference type="Pfam" id="PF04085"/>
    </source>
</evidence>
<evidence type="ECO:0000256" key="3">
    <source>
        <dbReference type="ARBA" id="ARBA00022960"/>
    </source>
</evidence>
<dbReference type="GO" id="GO:0005886">
    <property type="term" value="C:plasma membrane"/>
    <property type="evidence" value="ECO:0007669"/>
    <property type="project" value="TreeGrafter"/>
</dbReference>
<evidence type="ECO:0000256" key="2">
    <source>
        <dbReference type="ARBA" id="ARBA00013855"/>
    </source>
</evidence>
<comment type="similarity">
    <text evidence="1 5">Belongs to the MreC family.</text>
</comment>
<evidence type="ECO:0000313" key="9">
    <source>
        <dbReference type="Proteomes" id="UP000886785"/>
    </source>
</evidence>
<dbReference type="InterPro" id="IPR055342">
    <property type="entry name" value="MreC_beta-barrel_core"/>
</dbReference>
<organism evidence="8 9">
    <name type="scientific">Candidatus Gallacutalibacter pullicola</name>
    <dbReference type="NCBI Taxonomy" id="2840830"/>
    <lineage>
        <taxon>Bacteria</taxon>
        <taxon>Bacillati</taxon>
        <taxon>Bacillota</taxon>
        <taxon>Clostridia</taxon>
        <taxon>Eubacteriales</taxon>
        <taxon>Candidatus Gallacutalibacter</taxon>
    </lineage>
</organism>
<dbReference type="InterPro" id="IPR007221">
    <property type="entry name" value="MreC"/>
</dbReference>
<dbReference type="InterPro" id="IPR042175">
    <property type="entry name" value="Cell/Rod_MreC_2"/>
</dbReference>
<evidence type="ECO:0000313" key="8">
    <source>
        <dbReference type="EMBL" id="HIR56542.1"/>
    </source>
</evidence>
<keyword evidence="6" id="KW-0175">Coiled coil</keyword>
<sequence length="295" mass="31922">MKDFFHSVGFKLLLGVVFVLFGVMLYTASAGGSGISDLLGIITAPMQKVSTIISNNANVAAENATRSREELIAENQELRRQIDELNTQLIDYYQLKLENEQFRSVLELKVDNQDFQFVSAAVIGRDPNDVFYTFQIDKGAAAGISVNDPVITNSGVVGWVSSVTTSYARVTTILSADTSIAAVDKVNRETGVVSSNIEFAEQGVVKLGYLPSRNAVSEGDIIVTSGLGGLYPRDLPIGKVKEVFPEESDVTYYATVEPLVDVKTVRDVFVITDFEGQGEVLEALGDTSSSQPEGE</sequence>
<dbReference type="PANTHER" id="PTHR34138:SF1">
    <property type="entry name" value="CELL SHAPE-DETERMINING PROTEIN MREC"/>
    <property type="match status" value="1"/>
</dbReference>
<keyword evidence="3 5" id="KW-0133">Cell shape</keyword>
<accession>A0A9D1J0L6</accession>
<feature type="coiled-coil region" evidence="6">
    <location>
        <begin position="61"/>
        <end position="95"/>
    </location>
</feature>
<evidence type="ECO:0000256" key="1">
    <source>
        <dbReference type="ARBA" id="ARBA00009369"/>
    </source>
</evidence>
<gene>
    <name evidence="8" type="primary">mreC</name>
    <name evidence="8" type="ORF">IAA54_02655</name>
</gene>
<protein>
    <recommendedName>
        <fullName evidence="2 5">Cell shape-determining protein MreC</fullName>
    </recommendedName>
    <alternativeName>
        <fullName evidence="4 5">Cell shape protein MreC</fullName>
    </alternativeName>
</protein>
<dbReference type="NCBIfam" id="TIGR00219">
    <property type="entry name" value="mreC"/>
    <property type="match status" value="1"/>
</dbReference>
<comment type="function">
    <text evidence="5">Involved in formation and maintenance of cell shape.</text>
</comment>
<dbReference type="Proteomes" id="UP000886785">
    <property type="component" value="Unassembled WGS sequence"/>
</dbReference>
<evidence type="ECO:0000256" key="6">
    <source>
        <dbReference type="SAM" id="Coils"/>
    </source>
</evidence>
<feature type="domain" description="Rod shape-determining protein MreC beta-barrel core" evidence="7">
    <location>
        <begin position="122"/>
        <end position="271"/>
    </location>
</feature>
<dbReference type="GO" id="GO:0008360">
    <property type="term" value="P:regulation of cell shape"/>
    <property type="evidence" value="ECO:0007669"/>
    <property type="project" value="UniProtKB-KW"/>
</dbReference>
<dbReference type="Pfam" id="PF04085">
    <property type="entry name" value="MreC"/>
    <property type="match status" value="1"/>
</dbReference>